<dbReference type="PROSITE" id="PS50937">
    <property type="entry name" value="HTH_MERR_2"/>
    <property type="match status" value="1"/>
</dbReference>
<evidence type="ECO:0000313" key="7">
    <source>
        <dbReference type="Proteomes" id="UP000033607"/>
    </source>
</evidence>
<comment type="caution">
    <text evidence="6">The sequence shown here is derived from an EMBL/GenBank/DDBJ whole genome shotgun (WGS) entry which is preliminary data.</text>
</comment>
<keyword evidence="3" id="KW-0804">Transcription</keyword>
<reference evidence="6 7" key="1">
    <citation type="submission" date="2015-06" db="EMBL/GenBank/DDBJ databases">
        <title>Draft genome assembly of filamentous brackish cyanobacterium Limnoraphis robusta strain CS-951.</title>
        <authorList>
            <person name="Willis A."/>
            <person name="Parks M."/>
            <person name="Burford M.A."/>
        </authorList>
    </citation>
    <scope>NUCLEOTIDE SEQUENCE [LARGE SCALE GENOMIC DNA]</scope>
    <source>
        <strain evidence="6 7">CS-951</strain>
    </source>
</reference>
<dbReference type="Pfam" id="PF00376">
    <property type="entry name" value="MerR"/>
    <property type="match status" value="1"/>
</dbReference>
<dbReference type="SMART" id="SM00422">
    <property type="entry name" value="HTH_MERR"/>
    <property type="match status" value="1"/>
</dbReference>
<protein>
    <submittedName>
        <fullName evidence="6">Transcriptional regulator</fullName>
    </submittedName>
</protein>
<sequence length="143" mass="15974">MVSTTHNQLLKIGEVSSQTGLSVKTIRYYEEIGLLIPTVERSESGYRLFNSSVLTRLSFVKRAKSLGLSLSEIREILEIRDQGELPCGEVKHCLEAKVDAINQQIAALETLKGELVELLDQWQDQPSFQQAAQTICPNIQVDS</sequence>
<keyword evidence="4" id="KW-0175">Coiled coil</keyword>
<dbReference type="InterPro" id="IPR009061">
    <property type="entry name" value="DNA-bd_dom_put_sf"/>
</dbReference>
<organism evidence="6 7">
    <name type="scientific">Limnoraphis robusta CS-951</name>
    <dbReference type="NCBI Taxonomy" id="1637645"/>
    <lineage>
        <taxon>Bacteria</taxon>
        <taxon>Bacillati</taxon>
        <taxon>Cyanobacteriota</taxon>
        <taxon>Cyanophyceae</taxon>
        <taxon>Oscillatoriophycideae</taxon>
        <taxon>Oscillatoriales</taxon>
        <taxon>Sirenicapillariaceae</taxon>
        <taxon>Limnoraphis</taxon>
    </lineage>
</organism>
<evidence type="ECO:0000256" key="1">
    <source>
        <dbReference type="ARBA" id="ARBA00023015"/>
    </source>
</evidence>
<dbReference type="Pfam" id="PF09278">
    <property type="entry name" value="MerR-DNA-bind"/>
    <property type="match status" value="1"/>
</dbReference>
<dbReference type="InterPro" id="IPR015358">
    <property type="entry name" value="Tscrpt_reg_MerR_DNA-bd"/>
</dbReference>
<evidence type="ECO:0000256" key="3">
    <source>
        <dbReference type="ARBA" id="ARBA00023163"/>
    </source>
</evidence>
<name>A0A0F5Y884_9CYAN</name>
<dbReference type="OrthoDB" id="9791488at2"/>
<dbReference type="InterPro" id="IPR000551">
    <property type="entry name" value="MerR-type_HTH_dom"/>
</dbReference>
<dbReference type="Proteomes" id="UP000033607">
    <property type="component" value="Unassembled WGS sequence"/>
</dbReference>
<feature type="domain" description="HTH merR-type" evidence="5">
    <location>
        <begin position="9"/>
        <end position="79"/>
    </location>
</feature>
<accession>A0A0F5Y884</accession>
<dbReference type="AlphaFoldDB" id="A0A0F5Y884"/>
<dbReference type="PRINTS" id="PR00040">
    <property type="entry name" value="HTHMERR"/>
</dbReference>
<gene>
    <name evidence="6" type="ORF">WN50_28630</name>
</gene>
<dbReference type="Gene3D" id="1.10.1660.10">
    <property type="match status" value="1"/>
</dbReference>
<dbReference type="InterPro" id="IPR047057">
    <property type="entry name" value="MerR_fam"/>
</dbReference>
<dbReference type="SUPFAM" id="SSF46955">
    <property type="entry name" value="Putative DNA-binding domain"/>
    <property type="match status" value="1"/>
</dbReference>
<dbReference type="PANTHER" id="PTHR30204:SF94">
    <property type="entry name" value="HEAVY METAL-DEPENDENT TRANSCRIPTIONAL REGULATOR HI_0293-RELATED"/>
    <property type="match status" value="1"/>
</dbReference>
<dbReference type="PROSITE" id="PS00552">
    <property type="entry name" value="HTH_MERR_1"/>
    <property type="match status" value="1"/>
</dbReference>
<evidence type="ECO:0000313" key="6">
    <source>
        <dbReference type="EMBL" id="KKD34847.1"/>
    </source>
</evidence>
<evidence type="ECO:0000256" key="2">
    <source>
        <dbReference type="ARBA" id="ARBA00023125"/>
    </source>
</evidence>
<dbReference type="RefSeq" id="WP_046282021.1">
    <property type="nucleotide sequence ID" value="NZ_LATL02000134.1"/>
</dbReference>
<keyword evidence="1" id="KW-0805">Transcription regulation</keyword>
<dbReference type="PANTHER" id="PTHR30204">
    <property type="entry name" value="REDOX-CYCLING DRUG-SENSING TRANSCRIPTIONAL ACTIVATOR SOXR"/>
    <property type="match status" value="1"/>
</dbReference>
<feature type="coiled-coil region" evidence="4">
    <location>
        <begin position="91"/>
        <end position="125"/>
    </location>
</feature>
<evidence type="ECO:0000256" key="4">
    <source>
        <dbReference type="SAM" id="Coils"/>
    </source>
</evidence>
<dbReference type="CDD" id="cd04770">
    <property type="entry name" value="HTH_HMRTR"/>
    <property type="match status" value="1"/>
</dbReference>
<dbReference type="GO" id="GO:0003677">
    <property type="term" value="F:DNA binding"/>
    <property type="evidence" value="ECO:0007669"/>
    <property type="project" value="UniProtKB-KW"/>
</dbReference>
<proteinExistence type="predicted"/>
<dbReference type="EMBL" id="LATL02000134">
    <property type="protein sequence ID" value="KKD34847.1"/>
    <property type="molecule type" value="Genomic_DNA"/>
</dbReference>
<dbReference type="GO" id="GO:0003700">
    <property type="term" value="F:DNA-binding transcription factor activity"/>
    <property type="evidence" value="ECO:0007669"/>
    <property type="project" value="InterPro"/>
</dbReference>
<keyword evidence="2" id="KW-0238">DNA-binding</keyword>
<evidence type="ECO:0000259" key="5">
    <source>
        <dbReference type="PROSITE" id="PS50937"/>
    </source>
</evidence>